<dbReference type="Proteomes" id="UP000781932">
    <property type="component" value="Unassembled WGS sequence"/>
</dbReference>
<sequence>MNLVPRFKISKKGAPGSGRLLHTIYDSSRRETLIAESVVKKLRLPVFPWKPGNPIEVRSNKGLWLEITAYVTVHAEVPGLSDADLGQCNFGIMPDNIQGLEGVEIAVGARALEKLEEDCGLSPETRADIDLNYKGQKVLPMNSVLETGQPPAMFLGHGGHQQPSSLLQPPVYNPSFGFSNTSAFASGFSSNPASTPRTSLCESVRAQTTMYDCLNPLPPAIDQDNEEDWGNKSMISGGLQYGHHDNDNRSSISQAYSFSEQSLPGFNTQDTPGRPATTVSTTFGRRTPQVPSLTISPVMSFHGQRRYSVNGGYIQPEFSPTHSLMSHVSAATTGANFGPRLRPTSLGHLRSLSESQAEFGGLETTSSHWQLHMEDDLLGMDPNDIGMPVDPSIEPMDPDPFGPGFS</sequence>
<dbReference type="OrthoDB" id="10568130at2759"/>
<comment type="caution">
    <text evidence="2">The sequence shown here is derived from an EMBL/GenBank/DDBJ whole genome shotgun (WGS) entry which is preliminary data.</text>
</comment>
<gene>
    <name evidence="2" type="ORF">CkaCkLH20_06255</name>
</gene>
<organism evidence="2 3">
    <name type="scientific">Colletotrichum karsti</name>
    <dbReference type="NCBI Taxonomy" id="1095194"/>
    <lineage>
        <taxon>Eukaryota</taxon>
        <taxon>Fungi</taxon>
        <taxon>Dikarya</taxon>
        <taxon>Ascomycota</taxon>
        <taxon>Pezizomycotina</taxon>
        <taxon>Sordariomycetes</taxon>
        <taxon>Hypocreomycetidae</taxon>
        <taxon>Glomerellales</taxon>
        <taxon>Glomerellaceae</taxon>
        <taxon>Colletotrichum</taxon>
        <taxon>Colletotrichum boninense species complex</taxon>
    </lineage>
</organism>
<reference evidence="2" key="1">
    <citation type="submission" date="2020-03" db="EMBL/GenBank/DDBJ databases">
        <authorList>
            <person name="He L."/>
        </authorList>
    </citation>
    <scope>NUCLEOTIDE SEQUENCE</scope>
    <source>
        <strain evidence="2">CkLH20</strain>
    </source>
</reference>
<feature type="region of interest" description="Disordered" evidence="1">
    <location>
        <begin position="264"/>
        <end position="291"/>
    </location>
</feature>
<dbReference type="AlphaFoldDB" id="A0A9P6I3L5"/>
<protein>
    <submittedName>
        <fullName evidence="2">Uncharacterized protein</fullName>
    </submittedName>
</protein>
<reference evidence="2" key="2">
    <citation type="submission" date="2020-11" db="EMBL/GenBank/DDBJ databases">
        <title>Whole genome sequencing of Colletotrichum sp.</title>
        <authorList>
            <person name="Li H."/>
        </authorList>
    </citation>
    <scope>NUCLEOTIDE SEQUENCE</scope>
    <source>
        <strain evidence="2">CkLH20</strain>
    </source>
</reference>
<dbReference type="GeneID" id="62162046"/>
<feature type="region of interest" description="Disordered" evidence="1">
    <location>
        <begin position="383"/>
        <end position="406"/>
    </location>
</feature>
<proteinExistence type="predicted"/>
<keyword evidence="3" id="KW-1185">Reference proteome</keyword>
<name>A0A9P6I3L5_9PEZI</name>
<evidence type="ECO:0000313" key="3">
    <source>
        <dbReference type="Proteomes" id="UP000781932"/>
    </source>
</evidence>
<evidence type="ECO:0000256" key="1">
    <source>
        <dbReference type="SAM" id="MobiDB-lite"/>
    </source>
</evidence>
<accession>A0A9P6I3L5</accession>
<dbReference type="RefSeq" id="XP_038745773.1">
    <property type="nucleotide sequence ID" value="XM_038888972.1"/>
</dbReference>
<evidence type="ECO:0000313" key="2">
    <source>
        <dbReference type="EMBL" id="KAF9876312.1"/>
    </source>
</evidence>
<dbReference type="EMBL" id="JAATWM020000018">
    <property type="protein sequence ID" value="KAF9876312.1"/>
    <property type="molecule type" value="Genomic_DNA"/>
</dbReference>